<keyword evidence="2" id="KW-1185">Reference proteome</keyword>
<comment type="caution">
    <text evidence="1">The sequence shown here is derived from an EMBL/GenBank/DDBJ whole genome shotgun (WGS) entry which is preliminary data.</text>
</comment>
<evidence type="ECO:0000313" key="2">
    <source>
        <dbReference type="Proteomes" id="UP000299102"/>
    </source>
</evidence>
<gene>
    <name evidence="1" type="ORF">EVAR_81056_1</name>
</gene>
<accession>A0A4C1T903</accession>
<reference evidence="1 2" key="1">
    <citation type="journal article" date="2019" name="Commun. Biol.">
        <title>The bagworm genome reveals a unique fibroin gene that provides high tensile strength.</title>
        <authorList>
            <person name="Kono N."/>
            <person name="Nakamura H."/>
            <person name="Ohtoshi R."/>
            <person name="Tomita M."/>
            <person name="Numata K."/>
            <person name="Arakawa K."/>
        </authorList>
    </citation>
    <scope>NUCLEOTIDE SEQUENCE [LARGE SCALE GENOMIC DNA]</scope>
</reference>
<organism evidence="1 2">
    <name type="scientific">Eumeta variegata</name>
    <name type="common">Bagworm moth</name>
    <name type="synonym">Eumeta japonica</name>
    <dbReference type="NCBI Taxonomy" id="151549"/>
    <lineage>
        <taxon>Eukaryota</taxon>
        <taxon>Metazoa</taxon>
        <taxon>Ecdysozoa</taxon>
        <taxon>Arthropoda</taxon>
        <taxon>Hexapoda</taxon>
        <taxon>Insecta</taxon>
        <taxon>Pterygota</taxon>
        <taxon>Neoptera</taxon>
        <taxon>Endopterygota</taxon>
        <taxon>Lepidoptera</taxon>
        <taxon>Glossata</taxon>
        <taxon>Ditrysia</taxon>
        <taxon>Tineoidea</taxon>
        <taxon>Psychidae</taxon>
        <taxon>Oiketicinae</taxon>
        <taxon>Eumeta</taxon>
    </lineage>
</organism>
<dbReference type="Proteomes" id="UP000299102">
    <property type="component" value="Unassembled WGS sequence"/>
</dbReference>
<protein>
    <submittedName>
        <fullName evidence="1">Uncharacterized protein</fullName>
    </submittedName>
</protein>
<dbReference type="EMBL" id="BGZK01000037">
    <property type="protein sequence ID" value="GBP09771.1"/>
    <property type="molecule type" value="Genomic_DNA"/>
</dbReference>
<proteinExistence type="predicted"/>
<sequence length="189" mass="21707">MAFVLQNFDMLKLPIIPRNPVRRRVRTRPLRPAKSFTLSCDIKQLTSSKQLFLPRAVPPQPAFVWPAEKQDRFETVRRINRRKRKVKSEDAFVSAVSAVSVTLSPRRLHLRNSDKPVWPPPSVGVRNRDATASRKHAIYGVCKARGDPRQPLPSALRQLPQWPSVRARSGRVNRVPHSCVPHCFRRVTM</sequence>
<evidence type="ECO:0000313" key="1">
    <source>
        <dbReference type="EMBL" id="GBP09771.1"/>
    </source>
</evidence>
<name>A0A4C1T903_EUMVA</name>
<dbReference type="AlphaFoldDB" id="A0A4C1T903"/>